<evidence type="ECO:0000256" key="2">
    <source>
        <dbReference type="ARBA" id="ARBA00022679"/>
    </source>
</evidence>
<dbReference type="InterPro" id="IPR012327">
    <property type="entry name" value="MeTrfase_D12"/>
</dbReference>
<protein>
    <submittedName>
        <fullName evidence="4">Site-specific DNA-methyltransferase</fullName>
    </submittedName>
</protein>
<organism evidence="4 5">
    <name type="scientific">Paractinoplanes ferrugineus</name>
    <dbReference type="NCBI Taxonomy" id="113564"/>
    <lineage>
        <taxon>Bacteria</taxon>
        <taxon>Bacillati</taxon>
        <taxon>Actinomycetota</taxon>
        <taxon>Actinomycetes</taxon>
        <taxon>Micromonosporales</taxon>
        <taxon>Micromonosporaceae</taxon>
        <taxon>Paractinoplanes</taxon>
    </lineage>
</organism>
<dbReference type="RefSeq" id="WP_203818135.1">
    <property type="nucleotide sequence ID" value="NZ_BAAABP010000058.1"/>
</dbReference>
<proteinExistence type="predicted"/>
<dbReference type="AlphaFoldDB" id="A0A919MDD0"/>
<evidence type="ECO:0000313" key="5">
    <source>
        <dbReference type="Proteomes" id="UP000598174"/>
    </source>
</evidence>
<accession>A0A919MDD0</accession>
<keyword evidence="5" id="KW-1185">Reference proteome</keyword>
<dbReference type="Pfam" id="PF02086">
    <property type="entry name" value="MethyltransfD12"/>
    <property type="match status" value="1"/>
</dbReference>
<evidence type="ECO:0000313" key="4">
    <source>
        <dbReference type="EMBL" id="GIE11628.1"/>
    </source>
</evidence>
<keyword evidence="3" id="KW-0949">S-adenosyl-L-methionine</keyword>
<evidence type="ECO:0000256" key="3">
    <source>
        <dbReference type="ARBA" id="ARBA00022691"/>
    </source>
</evidence>
<gene>
    <name evidence="4" type="ORF">Afe05nite_34680</name>
</gene>
<keyword evidence="2" id="KW-0808">Transferase</keyword>
<keyword evidence="1" id="KW-0489">Methyltransferase</keyword>
<dbReference type="SUPFAM" id="SSF53335">
    <property type="entry name" value="S-adenosyl-L-methionine-dependent methyltransferases"/>
    <property type="match status" value="1"/>
</dbReference>
<dbReference type="GO" id="GO:0009307">
    <property type="term" value="P:DNA restriction-modification system"/>
    <property type="evidence" value="ECO:0007669"/>
    <property type="project" value="InterPro"/>
</dbReference>
<reference evidence="4" key="1">
    <citation type="submission" date="2021-01" db="EMBL/GenBank/DDBJ databases">
        <title>Whole genome shotgun sequence of Actinoplanes ferrugineus NBRC 15555.</title>
        <authorList>
            <person name="Komaki H."/>
            <person name="Tamura T."/>
        </authorList>
    </citation>
    <scope>NUCLEOTIDE SEQUENCE</scope>
    <source>
        <strain evidence="4">NBRC 15555</strain>
    </source>
</reference>
<dbReference type="GO" id="GO:0032259">
    <property type="term" value="P:methylation"/>
    <property type="evidence" value="ECO:0007669"/>
    <property type="project" value="UniProtKB-KW"/>
</dbReference>
<name>A0A919MDD0_9ACTN</name>
<dbReference type="InterPro" id="IPR029063">
    <property type="entry name" value="SAM-dependent_MTases_sf"/>
</dbReference>
<dbReference type="EMBL" id="BOMM01000029">
    <property type="protein sequence ID" value="GIE11628.1"/>
    <property type="molecule type" value="Genomic_DNA"/>
</dbReference>
<sequence>MPVRYMGTKRYLAADVRAAIESVQPAGPVVDLFSGIGAVASALSPDHHVITNDALSFTTVLARARFGPGRRSEAADLLPRICARYRERENELRAAYGTELAAESAALKGSWEKLARFMLEHPHVGTDADTMSLAKSHAGSETSDRYSLTTLYFAAGYFSVRQAIQIDSLRCAIDQEAIRKADWDWMTASWLSSTASVMNAPGHTAQYLRVSGDLSQTRVRRAWSRDIWNVFVDRVAALVQEGTPDWRAGNVACSFDALDFISSDALKGAGVVYADPPYTKDHYSRYYHVYETLYRYDYPASVGAGRYRDDRFVTDFSVKSRVEEAFEALASGVKSRGLPLVLSYPDNGLLVLAGVNLFGLLASKFDSVVLRSHAHSHSTLGAAGGKQKKKAVENIYVCS</sequence>
<evidence type="ECO:0000256" key="1">
    <source>
        <dbReference type="ARBA" id="ARBA00022603"/>
    </source>
</evidence>
<comment type="caution">
    <text evidence="4">The sequence shown here is derived from an EMBL/GenBank/DDBJ whole genome shotgun (WGS) entry which is preliminary data.</text>
</comment>
<dbReference type="GO" id="GO:0009007">
    <property type="term" value="F:site-specific DNA-methyltransferase (adenine-specific) activity"/>
    <property type="evidence" value="ECO:0007669"/>
    <property type="project" value="UniProtKB-EC"/>
</dbReference>
<dbReference type="Proteomes" id="UP000598174">
    <property type="component" value="Unassembled WGS sequence"/>
</dbReference>